<dbReference type="SUPFAM" id="SSF53098">
    <property type="entry name" value="Ribonuclease H-like"/>
    <property type="match status" value="1"/>
</dbReference>
<sequence length="1015" mass="114827">MDRNKLVCKGSLHQGEIESGGSQCTCIALVFLTLNDIPKSVQEVDNILHKGTTTYQSLAHDDNEYLLITDFPDRVSIENEIFDLSARNPISGMVLQEIDHLDSLTLKLDSAVEQGFGIAPTCFLTTGNNPGYTIGIKNIDEHYYVMDSHSRDDKGLSSPLGKAVVLQFNSVEQLVKYIKDMCHSVSNTDMQYELTPIIIRKTSVMISSTGPQPSDNTNEINQNNPSPQCFEPMESEHVANDTTLQDSDISVDGGRTDLNIQQNVDAIDVGNSDPLLLTDDQKHMLICNRMPESTFKFPSKLYKDSRCKSGSFKRSCCREWFTKFEFISYSKDKDGIYCLACKFFPDTSGRRPRKLVSEPYQNWKDAITDLKRHASSETHLNSIVRLSGFQETYMRPESRIDINTNARGDTLIAKNRQILKSLIKCLEFCGRRGLALRGHRDDDKIQDNTQDYNIGNYKELVKFRAEAGDSVLDDHLKQCAKNASYTSKTSQNELLACIKRFIQQTIVDEVKAQPLGPHFGYQCDEVSDASNWEQLGIVIRYLRDGSPVEKLLEFVQAEETTGSALCGLIVKALTDAGLDIQFCRAQTMDGAGNMSGKNLGCAAQFTRLSPRTVYHYCASHNLNLVLCKCCNVPEIQLMLDSLKQLGIFFKYSPKRSRCLEKAVDEINSNRDVQNKITKQKFKVFCETRWCEKITTLGSFSTMYEPIISCLEEISSNVGRTWDKKAVIDAKGLLTKITDSTFIVSFQTVHNFFGYVTGLSRKLQGSTLDIVEGYKMIDTVKTLVKSTRDDETEFDTVFEKATAMAEVADIGGIKAPRRCGRQTQRSNVPADNVQVYYRRAVFLPFLDSMIQQFEIRFGERAVSVVRALALIPNNIHQTTDEAIDDIINYYEVDMPFPDSFRQEFRLWKELWRVQNEKPTTLTSTLTDPRVCSTIFPNIVKLLGLISLTSVTSSSTERANSSLKYIKTFSRNTMGEERLNALLLLYVHKNIKLDYEKIIDDFSRRNPRKMLLVNPMA</sequence>
<accession>A0A8S3UFU7</accession>
<dbReference type="Pfam" id="PF14291">
    <property type="entry name" value="DUF4371"/>
    <property type="match status" value="1"/>
</dbReference>
<dbReference type="OrthoDB" id="10029684at2759"/>
<feature type="compositionally biased region" description="Polar residues" evidence="1">
    <location>
        <begin position="207"/>
        <end position="227"/>
    </location>
</feature>
<feature type="region of interest" description="Disordered" evidence="1">
    <location>
        <begin position="207"/>
        <end position="232"/>
    </location>
</feature>
<dbReference type="InterPro" id="IPR012337">
    <property type="entry name" value="RNaseH-like_sf"/>
</dbReference>
<evidence type="ECO:0000256" key="1">
    <source>
        <dbReference type="SAM" id="MobiDB-lite"/>
    </source>
</evidence>
<evidence type="ECO:0000259" key="2">
    <source>
        <dbReference type="SMART" id="SM00597"/>
    </source>
</evidence>
<organism evidence="3 4">
    <name type="scientific">Mytilus edulis</name>
    <name type="common">Blue mussel</name>
    <dbReference type="NCBI Taxonomy" id="6550"/>
    <lineage>
        <taxon>Eukaryota</taxon>
        <taxon>Metazoa</taxon>
        <taxon>Spiralia</taxon>
        <taxon>Lophotrochozoa</taxon>
        <taxon>Mollusca</taxon>
        <taxon>Bivalvia</taxon>
        <taxon>Autobranchia</taxon>
        <taxon>Pteriomorphia</taxon>
        <taxon>Mytilida</taxon>
        <taxon>Mytiloidea</taxon>
        <taxon>Mytilidae</taxon>
        <taxon>Mytilinae</taxon>
        <taxon>Mytilus</taxon>
    </lineage>
</organism>
<protein>
    <recommendedName>
        <fullName evidence="2">TTF-type domain-containing protein</fullName>
    </recommendedName>
</protein>
<dbReference type="InterPro" id="IPR025398">
    <property type="entry name" value="DUF4371"/>
</dbReference>
<dbReference type="SUPFAM" id="SSF54001">
    <property type="entry name" value="Cysteine proteinases"/>
    <property type="match status" value="1"/>
</dbReference>
<dbReference type="InterPro" id="IPR038765">
    <property type="entry name" value="Papain-like_cys_pep_sf"/>
</dbReference>
<dbReference type="Proteomes" id="UP000683360">
    <property type="component" value="Unassembled WGS sequence"/>
</dbReference>
<name>A0A8S3UFU7_MYTED</name>
<evidence type="ECO:0000313" key="4">
    <source>
        <dbReference type="Proteomes" id="UP000683360"/>
    </source>
</evidence>
<feature type="domain" description="TTF-type" evidence="2">
    <location>
        <begin position="308"/>
        <end position="406"/>
    </location>
</feature>
<dbReference type="EMBL" id="CAJPWZ010002546">
    <property type="protein sequence ID" value="CAG2240072.1"/>
    <property type="molecule type" value="Genomic_DNA"/>
</dbReference>
<reference evidence="3" key="1">
    <citation type="submission" date="2021-03" db="EMBL/GenBank/DDBJ databases">
        <authorList>
            <person name="Bekaert M."/>
        </authorList>
    </citation>
    <scope>NUCLEOTIDE SEQUENCE</scope>
</reference>
<dbReference type="InterPro" id="IPR052958">
    <property type="entry name" value="IFN-induced_PKR_regulator"/>
</dbReference>
<dbReference type="InterPro" id="IPR006580">
    <property type="entry name" value="Znf_TTF"/>
</dbReference>
<gene>
    <name evidence="3" type="ORF">MEDL_52380</name>
</gene>
<keyword evidence="4" id="KW-1185">Reference proteome</keyword>
<dbReference type="PANTHER" id="PTHR46289:SF14">
    <property type="entry name" value="DUF4371 DOMAIN-CONTAINING PROTEIN"/>
    <property type="match status" value="1"/>
</dbReference>
<dbReference type="PANTHER" id="PTHR46289">
    <property type="entry name" value="52 KDA REPRESSOR OF THE INHIBITOR OF THE PROTEIN KINASE-LIKE PROTEIN-RELATED"/>
    <property type="match status" value="1"/>
</dbReference>
<dbReference type="SMART" id="SM00597">
    <property type="entry name" value="ZnF_TTF"/>
    <property type="match status" value="1"/>
</dbReference>
<dbReference type="Gene3D" id="3.90.70.120">
    <property type="match status" value="1"/>
</dbReference>
<evidence type="ECO:0000313" key="3">
    <source>
        <dbReference type="EMBL" id="CAG2240072.1"/>
    </source>
</evidence>
<comment type="caution">
    <text evidence="3">The sequence shown here is derived from an EMBL/GenBank/DDBJ whole genome shotgun (WGS) entry which is preliminary data.</text>
</comment>
<dbReference type="AlphaFoldDB" id="A0A8S3UFU7"/>
<proteinExistence type="predicted"/>